<dbReference type="GO" id="GO:0009116">
    <property type="term" value="P:nucleoside metabolic process"/>
    <property type="evidence" value="ECO:0007669"/>
    <property type="project" value="InterPro"/>
</dbReference>
<evidence type="ECO:0000313" key="2">
    <source>
        <dbReference type="EMBL" id="KAE9410413.1"/>
    </source>
</evidence>
<dbReference type="Pfam" id="PF06516">
    <property type="entry name" value="NUP"/>
    <property type="match status" value="1"/>
</dbReference>
<dbReference type="InterPro" id="IPR009486">
    <property type="entry name" value="Pur_nuclsid_perm"/>
</dbReference>
<dbReference type="PIRSF" id="PIRSF013171">
    <property type="entry name" value="Pur_nuclsid_perm"/>
    <property type="match status" value="1"/>
</dbReference>
<dbReference type="Gene3D" id="3.40.50.1580">
    <property type="entry name" value="Nucleoside phosphorylase domain"/>
    <property type="match status" value="1"/>
</dbReference>
<comment type="similarity">
    <text evidence="1">Belongs to the NUP family.</text>
</comment>
<organism evidence="2 3">
    <name type="scientific">Gymnopus androsaceus JB14</name>
    <dbReference type="NCBI Taxonomy" id="1447944"/>
    <lineage>
        <taxon>Eukaryota</taxon>
        <taxon>Fungi</taxon>
        <taxon>Dikarya</taxon>
        <taxon>Basidiomycota</taxon>
        <taxon>Agaricomycotina</taxon>
        <taxon>Agaricomycetes</taxon>
        <taxon>Agaricomycetidae</taxon>
        <taxon>Agaricales</taxon>
        <taxon>Marasmiineae</taxon>
        <taxon>Omphalotaceae</taxon>
        <taxon>Gymnopus</taxon>
    </lineage>
</organism>
<dbReference type="AlphaFoldDB" id="A0A6A4ILJ9"/>
<dbReference type="PANTHER" id="PTHR38643">
    <property type="entry name" value="PURINE NUCLEOSIDE PERMEASE C285.05-RELATED"/>
    <property type="match status" value="1"/>
</dbReference>
<reference evidence="2" key="1">
    <citation type="journal article" date="2019" name="Environ. Microbiol.">
        <title>Fungal ecological strategies reflected in gene transcription - a case study of two litter decomposers.</title>
        <authorList>
            <person name="Barbi F."/>
            <person name="Kohler A."/>
            <person name="Barry K."/>
            <person name="Baskaran P."/>
            <person name="Daum C."/>
            <person name="Fauchery L."/>
            <person name="Ihrmark K."/>
            <person name="Kuo A."/>
            <person name="LaButti K."/>
            <person name="Lipzen A."/>
            <person name="Morin E."/>
            <person name="Grigoriev I.V."/>
            <person name="Henrissat B."/>
            <person name="Lindahl B."/>
            <person name="Martin F."/>
        </authorList>
    </citation>
    <scope>NUCLEOTIDE SEQUENCE</scope>
    <source>
        <strain evidence="2">JB14</strain>
    </source>
</reference>
<evidence type="ECO:0000313" key="3">
    <source>
        <dbReference type="Proteomes" id="UP000799118"/>
    </source>
</evidence>
<dbReference type="EMBL" id="ML769385">
    <property type="protein sequence ID" value="KAE9410413.1"/>
    <property type="molecule type" value="Genomic_DNA"/>
</dbReference>
<dbReference type="GO" id="GO:0005783">
    <property type="term" value="C:endoplasmic reticulum"/>
    <property type="evidence" value="ECO:0007669"/>
    <property type="project" value="TreeGrafter"/>
</dbReference>
<comment type="function">
    <text evidence="1">Nucleoside permease that transports adenosine and guanosine.</text>
</comment>
<sequence length="359" mass="39270">MLLHTDIRIAPKVFIVSMFSREQDIWAHNPQFNIFAQAIAIPGLSPLFPHVHCTQDGSVCELVTGAGEINSAVTMTSLLFSKTAQSMFDFRKTYFLIAGVAGGNPEHVTLGSVTFARFAVQVTLQYEIDAREIPKDFPTGYMPLGVRPPDIFNVFPPILYGTEVFEVNDNLRQVAYGLTKNATLHDNTIAQAYRANYGLDNRFIAGSSPPSVALCDTITADTFWSGNLLAEAFENTTKLFTNGSAVYCSTQQEDNATLEALLRGAISGLVDFSRIIIMRTISNFDRPFPSQTAVEGRFAIQGGFASALANIQIAGSKVIQGILDQWNDAFEEGIEPGNYIGDVFGSLERVSIPLVYPDL</sequence>
<name>A0A6A4ILJ9_9AGAR</name>
<keyword evidence="1" id="KW-0813">Transport</keyword>
<accession>A0A6A4ILJ9</accession>
<dbReference type="GO" id="GO:0055085">
    <property type="term" value="P:transmembrane transport"/>
    <property type="evidence" value="ECO:0007669"/>
    <property type="project" value="InterPro"/>
</dbReference>
<keyword evidence="3" id="KW-1185">Reference proteome</keyword>
<proteinExistence type="inferred from homology"/>
<dbReference type="OrthoDB" id="2331083at2759"/>
<dbReference type="PANTHER" id="PTHR38643:SF1">
    <property type="entry name" value="PURINE NUCLEOSIDE PERMEASE C285.05-RELATED"/>
    <property type="match status" value="1"/>
</dbReference>
<dbReference type="InterPro" id="IPR035994">
    <property type="entry name" value="Nucleoside_phosphorylase_sf"/>
</dbReference>
<dbReference type="GO" id="GO:0003824">
    <property type="term" value="F:catalytic activity"/>
    <property type="evidence" value="ECO:0007669"/>
    <property type="project" value="InterPro"/>
</dbReference>
<gene>
    <name evidence="2" type="ORF">BT96DRAFT_805517</name>
</gene>
<evidence type="ECO:0000256" key="1">
    <source>
        <dbReference type="PIRNR" id="PIRNR013171"/>
    </source>
</evidence>
<dbReference type="Proteomes" id="UP000799118">
    <property type="component" value="Unassembled WGS sequence"/>
</dbReference>
<protein>
    <submittedName>
        <fullName evidence="2">Purine nucleoside permease</fullName>
    </submittedName>
</protein>